<evidence type="ECO:0000256" key="2">
    <source>
        <dbReference type="SAM" id="MobiDB-lite"/>
    </source>
</evidence>
<keyword evidence="1" id="KW-0819">tRNA processing</keyword>
<keyword evidence="4" id="KW-0645">Protease</keyword>
<dbReference type="HOGENOM" id="CLU_023208_4_0_1"/>
<evidence type="ECO:0000313" key="5">
    <source>
        <dbReference type="EMBL" id="QSS56731.1"/>
    </source>
</evidence>
<comment type="cofactor">
    <cofactor evidence="1">
        <name>a divalent metal cation</name>
        <dbReference type="ChEBI" id="CHEBI:60240"/>
    </cofactor>
    <text evidence="1">Binds 1 divalent metal cation per subunit.</text>
</comment>
<dbReference type="Proteomes" id="UP000008142">
    <property type="component" value="Unassembled WGS sequence"/>
</dbReference>
<dbReference type="Pfam" id="PF00814">
    <property type="entry name" value="TsaD"/>
    <property type="match status" value="2"/>
</dbReference>
<feature type="domain" description="Gcp-like" evidence="3">
    <location>
        <begin position="142"/>
        <end position="191"/>
    </location>
</feature>
<proteinExistence type="inferred from homology"/>
<comment type="subunit">
    <text evidence="1">Homodimer.</text>
</comment>
<comment type="function">
    <text evidence="1">Required for the formation of a threonylcarbamoyl group on adenosine at position 37 (t(6)A37) in mitochondrial tRNAs that read codons beginning with adenine. Probably involved in the transfer of the threonylcarbamoyl moiety of threonylcarbamoyl-AMP (TC-AMP) to the N6 group of A37. Involved in mitochondrial genome maintenance.</text>
</comment>
<sequence length="512" mass="56374">MFFLRQPLRGLCCRKLFSSHPISGRRYLLTLAIESSCDDTSVAIVEKHGELSSSSSSSSSSSIPASSTVHFLENITADSRKYHGIHPVVALDSHQEHTAKLVSKSLTYLPAAKLTGANDAGRIISLPSSAARGDGPLLRRKPDFISVTRGPGMRSNLSVGLDTAKGLSVAWQVPIVGVHHMQAHLLTPRLAASLQQRQHGETAAREKPDTGTSSRPNFPFMSILVSGGHTLLVLSRSIVDHEILASTSDIAIGDALDKLARSLLPQSFLEQSNTTMYGKMLETFAFPDGPSDYADYQPPRTRMEEVMKSKDNRWGWSIPMPFANTRKLEFSFSGVASQAQTIISNKRDPWQAAGNTGDGFMSNGERMDIARTFMTVCFEHLASRTMIALQNLREQQQHAQREQRQDQTCESQKFEDVKHLVISGGVGANRFLRRLFRSFLDIRGFSDVDVIAPPPYLCTDNAAMIGWAGIEMFEAGWRSDLLCRPLRKWSLDARAEDGGILGPGDWIKSGSI</sequence>
<dbReference type="EMBL" id="CP069106">
    <property type="protein sequence ID" value="QSS56731.1"/>
    <property type="molecule type" value="Genomic_DNA"/>
</dbReference>
<feature type="compositionally biased region" description="Basic and acidic residues" evidence="2">
    <location>
        <begin position="198"/>
        <end position="209"/>
    </location>
</feature>
<dbReference type="PANTHER" id="PTHR11735">
    <property type="entry name" value="TRNA N6-ADENOSINE THREONYLCARBAMOYLTRANSFERASE"/>
    <property type="match status" value="1"/>
</dbReference>
<dbReference type="GO" id="GO:0005739">
    <property type="term" value="C:mitochondrion"/>
    <property type="evidence" value="ECO:0007669"/>
    <property type="project" value="UniProtKB-SubCell"/>
</dbReference>
<dbReference type="InterPro" id="IPR017860">
    <property type="entry name" value="Peptidase_M22_CS"/>
</dbReference>
<dbReference type="Proteomes" id="UP000663419">
    <property type="component" value="Chromosome 5"/>
</dbReference>
<dbReference type="InterPro" id="IPR022450">
    <property type="entry name" value="TsaD"/>
</dbReference>
<accession>F0UL03</accession>
<dbReference type="HAMAP" id="MF_01445">
    <property type="entry name" value="TsaD"/>
    <property type="match status" value="1"/>
</dbReference>
<dbReference type="GO" id="GO:0046872">
    <property type="term" value="F:metal ion binding"/>
    <property type="evidence" value="ECO:0007669"/>
    <property type="project" value="UniProtKB-KW"/>
</dbReference>
<keyword evidence="1" id="KW-0479">Metal-binding</keyword>
<gene>
    <name evidence="5" type="primary">PGP1</name>
    <name evidence="4" type="ORF">HCEG_05322</name>
    <name evidence="5" type="ORF">I7I53_05028</name>
</gene>
<dbReference type="STRING" id="544711.F0UL03"/>
<dbReference type="PANTHER" id="PTHR11735:SF6">
    <property type="entry name" value="TRNA N6-ADENOSINE THREONYLCARBAMOYLTRANSFERASE, MITOCHONDRIAL"/>
    <property type="match status" value="1"/>
</dbReference>
<dbReference type="InterPro" id="IPR043129">
    <property type="entry name" value="ATPase_NBD"/>
</dbReference>
<dbReference type="GO" id="GO:0008233">
    <property type="term" value="F:peptidase activity"/>
    <property type="evidence" value="ECO:0007669"/>
    <property type="project" value="UniProtKB-KW"/>
</dbReference>
<dbReference type="InterPro" id="IPR000905">
    <property type="entry name" value="Gcp-like_dom"/>
</dbReference>
<dbReference type="GO" id="GO:0072670">
    <property type="term" value="P:mitochondrial tRNA threonylcarbamoyladenosine modification"/>
    <property type="evidence" value="ECO:0007669"/>
    <property type="project" value="TreeGrafter"/>
</dbReference>
<dbReference type="SUPFAM" id="SSF53067">
    <property type="entry name" value="Actin-like ATPase domain"/>
    <property type="match status" value="2"/>
</dbReference>
<keyword evidence="4" id="KW-0378">Hydrolase</keyword>
<dbReference type="EMBL" id="DS990639">
    <property type="protein sequence ID" value="EGC46107.1"/>
    <property type="molecule type" value="Genomic_DNA"/>
</dbReference>
<comment type="similarity">
    <text evidence="1">Belongs to the KAE1 / TsaD family.</text>
</comment>
<feature type="region of interest" description="Disordered" evidence="2">
    <location>
        <begin position="194"/>
        <end position="216"/>
    </location>
</feature>
<evidence type="ECO:0000313" key="4">
    <source>
        <dbReference type="EMBL" id="EGC46107.1"/>
    </source>
</evidence>
<comment type="catalytic activity">
    <reaction evidence="1">
        <text>L-threonylcarbamoyladenylate + adenosine(37) in tRNA = N(6)-L-threonylcarbamoyladenosine(37) in tRNA + AMP + H(+)</text>
        <dbReference type="Rhea" id="RHEA:37059"/>
        <dbReference type="Rhea" id="RHEA-COMP:10162"/>
        <dbReference type="Rhea" id="RHEA-COMP:10163"/>
        <dbReference type="ChEBI" id="CHEBI:15378"/>
        <dbReference type="ChEBI" id="CHEBI:73682"/>
        <dbReference type="ChEBI" id="CHEBI:74411"/>
        <dbReference type="ChEBI" id="CHEBI:74418"/>
        <dbReference type="ChEBI" id="CHEBI:456215"/>
        <dbReference type="EC" id="2.3.1.234"/>
    </reaction>
</comment>
<evidence type="ECO:0000313" key="6">
    <source>
        <dbReference type="Proteomes" id="UP000008142"/>
    </source>
</evidence>
<dbReference type="PROSITE" id="PS01016">
    <property type="entry name" value="GLYCOPROTEASE"/>
    <property type="match status" value="1"/>
</dbReference>
<reference evidence="6" key="1">
    <citation type="submission" date="2008-07" db="EMBL/GenBank/DDBJ databases">
        <title>Annotation of Ajellomyces capsulatus strain H88.</title>
        <authorList>
            <person name="Champion M."/>
            <person name="Cuomo C."/>
            <person name="Ma L.-J."/>
            <person name="Henn M.R."/>
            <person name="Sil A."/>
            <person name="Goldman B."/>
            <person name="Young S.K."/>
            <person name="Kodira C.D."/>
            <person name="Zeng Q."/>
            <person name="Koehrsen M."/>
            <person name="Alvarado L."/>
            <person name="Berlin A."/>
            <person name="Borenstein D."/>
            <person name="Chen Z."/>
            <person name="Engels R."/>
            <person name="Freedman E."/>
            <person name="Gellesch M."/>
            <person name="Goldberg J."/>
            <person name="Griggs A."/>
            <person name="Gujja S."/>
            <person name="Heiman D."/>
            <person name="Hepburn T."/>
            <person name="Howarth C."/>
            <person name="Jen D."/>
            <person name="Larson L."/>
            <person name="Lewis B."/>
            <person name="Mehta T."/>
            <person name="Park D."/>
            <person name="Pearson M."/>
            <person name="Roberts A."/>
            <person name="Saif S."/>
            <person name="Shea T."/>
            <person name="Shenoy N."/>
            <person name="Sisk P."/>
            <person name="Stolte C."/>
            <person name="Sykes S."/>
            <person name="Walk T."/>
            <person name="White J."/>
            <person name="Yandava C."/>
            <person name="Klein B."/>
            <person name="McEwen J.G."/>
            <person name="Puccia R."/>
            <person name="Goldman G.H."/>
            <person name="Felipe M.S."/>
            <person name="Nino-Vega G."/>
            <person name="San-Blas G."/>
            <person name="Taylor J."/>
            <person name="Mendoza L."/>
            <person name="Galagan J."/>
            <person name="Nusbaum C."/>
            <person name="Birren B."/>
        </authorList>
    </citation>
    <scope>NUCLEOTIDE SEQUENCE [LARGE SCALE GENOMIC DNA]</scope>
    <source>
        <strain evidence="6">H88</strain>
    </source>
</reference>
<evidence type="ECO:0000256" key="1">
    <source>
        <dbReference type="HAMAP-Rule" id="MF_03179"/>
    </source>
</evidence>
<dbReference type="GO" id="GO:0006508">
    <property type="term" value="P:proteolysis"/>
    <property type="evidence" value="ECO:0007669"/>
    <property type="project" value="UniProtKB-KW"/>
</dbReference>
<dbReference type="OMA" id="NAAMIGC"/>
<dbReference type="OrthoDB" id="10259622at2759"/>
<feature type="domain" description="Gcp-like" evidence="3">
    <location>
        <begin position="215"/>
        <end position="467"/>
    </location>
</feature>
<dbReference type="VEuPathDB" id="FungiDB:I7I53_05028"/>
<keyword evidence="1" id="KW-0808">Transferase</keyword>
<name>F0UL03_AJEC8</name>
<protein>
    <submittedName>
        <fullName evidence="4">Glycoprotease</fullName>
    </submittedName>
</protein>
<dbReference type="GO" id="GO:0061711">
    <property type="term" value="F:tRNA N(6)-L-threonylcarbamoyladenine synthase activity"/>
    <property type="evidence" value="ECO:0007669"/>
    <property type="project" value="UniProtKB-EC"/>
</dbReference>
<organism evidence="6">
    <name type="scientific">Ajellomyces capsulatus (strain H88)</name>
    <name type="common">Darling's disease fungus</name>
    <name type="synonym">Histoplasma capsulatum</name>
    <dbReference type="NCBI Taxonomy" id="544711"/>
    <lineage>
        <taxon>Eukaryota</taxon>
        <taxon>Fungi</taxon>
        <taxon>Dikarya</taxon>
        <taxon>Ascomycota</taxon>
        <taxon>Pezizomycotina</taxon>
        <taxon>Eurotiomycetes</taxon>
        <taxon>Eurotiomycetidae</taxon>
        <taxon>Onygenales</taxon>
        <taxon>Ajellomycetaceae</taxon>
        <taxon>Histoplasma</taxon>
    </lineage>
</organism>
<dbReference type="AlphaFoldDB" id="F0UL03"/>
<keyword evidence="1" id="KW-0012">Acyltransferase</keyword>
<keyword evidence="1" id="KW-0496">Mitochondrion</keyword>
<dbReference type="Gene3D" id="3.30.420.40">
    <property type="match status" value="3"/>
</dbReference>
<reference evidence="5" key="2">
    <citation type="submission" date="2021-01" db="EMBL/GenBank/DDBJ databases">
        <title>Chromosome-level genome assembly of a human fungal pathogen reveals clustering of transcriptionally co-regulated genes.</title>
        <authorList>
            <person name="Voorhies M."/>
            <person name="Cohen S."/>
            <person name="Shea T.P."/>
            <person name="Petrus S."/>
            <person name="Munoz J.F."/>
            <person name="Poplawski S."/>
            <person name="Goldman W.E."/>
            <person name="Michael T."/>
            <person name="Cuomo C.A."/>
            <person name="Sil A."/>
            <person name="Beyhan S."/>
        </authorList>
    </citation>
    <scope>NUCLEOTIDE SEQUENCE</scope>
    <source>
        <strain evidence="5">H88</strain>
    </source>
</reference>
<evidence type="ECO:0000259" key="3">
    <source>
        <dbReference type="Pfam" id="PF00814"/>
    </source>
</evidence>
<comment type="subcellular location">
    <subcellularLocation>
        <location evidence="1">Mitochondrion</location>
    </subcellularLocation>
</comment>